<evidence type="ECO:0000256" key="1">
    <source>
        <dbReference type="ARBA" id="ARBA00008061"/>
    </source>
</evidence>
<dbReference type="AlphaFoldDB" id="A0A1T5KY64"/>
<evidence type="ECO:0000259" key="4">
    <source>
        <dbReference type="SMART" id="SM00642"/>
    </source>
</evidence>
<keyword evidence="2" id="KW-0325">Glycoprotein</keyword>
<dbReference type="InterPro" id="IPR006047">
    <property type="entry name" value="GH13_cat_dom"/>
</dbReference>
<dbReference type="SUPFAM" id="SSF51445">
    <property type="entry name" value="(Trans)glycosidases"/>
    <property type="match status" value="1"/>
</dbReference>
<dbReference type="SMART" id="SM00642">
    <property type="entry name" value="Aamy"/>
    <property type="match status" value="1"/>
</dbReference>
<name>A0A1T5KY64_9MICO</name>
<dbReference type="PANTHER" id="PTHR10357">
    <property type="entry name" value="ALPHA-AMYLASE FAMILY MEMBER"/>
    <property type="match status" value="1"/>
</dbReference>
<dbReference type="FunFam" id="3.90.400.10:FF:000001">
    <property type="entry name" value="Maltase A3, isoform A"/>
    <property type="match status" value="1"/>
</dbReference>
<reference evidence="5 6" key="1">
    <citation type="submission" date="2017-02" db="EMBL/GenBank/DDBJ databases">
        <authorList>
            <person name="Peterson S.W."/>
        </authorList>
    </citation>
    <scope>NUCLEOTIDE SEQUENCE [LARGE SCALE GENOMIC DNA]</scope>
    <source>
        <strain evidence="5 6">DSM 21481</strain>
    </source>
</reference>
<dbReference type="InterPro" id="IPR017853">
    <property type="entry name" value="GH"/>
</dbReference>
<dbReference type="OrthoDB" id="9043248at2"/>
<dbReference type="CDD" id="cd11332">
    <property type="entry name" value="AmyAc_OligoGlu_TS"/>
    <property type="match status" value="1"/>
</dbReference>
<dbReference type="Gene3D" id="3.20.20.80">
    <property type="entry name" value="Glycosidases"/>
    <property type="match status" value="2"/>
</dbReference>
<evidence type="ECO:0000313" key="6">
    <source>
        <dbReference type="Proteomes" id="UP000189777"/>
    </source>
</evidence>
<feature type="region of interest" description="Disordered" evidence="3">
    <location>
        <begin position="265"/>
        <end position="294"/>
    </location>
</feature>
<dbReference type="RefSeq" id="WP_079574867.1">
    <property type="nucleotide sequence ID" value="NZ_FUZQ01000004.1"/>
</dbReference>
<sequence>MTSTPTITPAATGVDTTDDLLRTGAVVHAGSGAARQWWRDAVIYQVYPRSFADANGDGIGDIPGVTARLDHLEALGVDAVWLSPFYRSPQNDAGYDVADYRDVDPLFGTLADFDDLLAGAHARGIRVIVDLVPNHSSDQHAWFQAALAAAPGSAERARYMFRDGRGADGSQEPNNWQSIFGGPAWTRVTEPDGSPGQWYLHLFDSTQPDLDWTNPEVRAEFEDVLRFWLDRGVDGFRVDVAHGLVKADGLPDWDGHVEMVAGSTDDAADESTGDVEPGAPEDGSTGAGNHGPMFDQDGVHDVYRAWHRVLAEYDGDRCLVAEAWVEPLSRLARYVRPDEMHQAFNFSFLTTGWDAAALRTVMEASYRANDEVGAPTTWVLSNHDVVRHPSRLGSADPSLKVNGVFATDPQPDEELGLRRARAASLLMLGLPGSAYLYQGEELGLPEHTALPAEVRQDPAFFRTGGTEAGRDGCRVPLPWSADAPGYGFGPAGDPWLPQPESFARYAADVQYGVEGSTFETYRGALALRKAEGLGHGALAWLEAFAASADVVALRNQDVVVLANLGTEPVVLPRGAQVLIASGPVLADRSADPQMRVPADTTVWLRA</sequence>
<dbReference type="EMBL" id="FUZQ01000004">
    <property type="protein sequence ID" value="SKC68593.1"/>
    <property type="molecule type" value="Genomic_DNA"/>
</dbReference>
<organism evidence="5 6">
    <name type="scientific">Krasilnikoviella flava</name>
    <dbReference type="NCBI Taxonomy" id="526729"/>
    <lineage>
        <taxon>Bacteria</taxon>
        <taxon>Bacillati</taxon>
        <taxon>Actinomycetota</taxon>
        <taxon>Actinomycetes</taxon>
        <taxon>Micrococcales</taxon>
        <taxon>Promicromonosporaceae</taxon>
        <taxon>Krasilnikoviella</taxon>
    </lineage>
</organism>
<evidence type="ECO:0000313" key="5">
    <source>
        <dbReference type="EMBL" id="SKC68593.1"/>
    </source>
</evidence>
<dbReference type="GO" id="GO:0009313">
    <property type="term" value="P:oligosaccharide catabolic process"/>
    <property type="evidence" value="ECO:0007669"/>
    <property type="project" value="TreeGrafter"/>
</dbReference>
<dbReference type="STRING" id="526729.SAMN04324258_2584"/>
<comment type="similarity">
    <text evidence="1">Belongs to the glycosyl hydrolase 13 family.</text>
</comment>
<dbReference type="Proteomes" id="UP000189777">
    <property type="component" value="Unassembled WGS sequence"/>
</dbReference>
<dbReference type="PANTHER" id="PTHR10357:SF179">
    <property type="entry name" value="NEUTRAL AND BASIC AMINO ACID TRANSPORT PROTEIN RBAT"/>
    <property type="match status" value="1"/>
</dbReference>
<dbReference type="Gene3D" id="3.90.400.10">
    <property type="entry name" value="Oligo-1,6-glucosidase, Domain 2"/>
    <property type="match status" value="1"/>
</dbReference>
<dbReference type="GO" id="GO:0004556">
    <property type="term" value="F:alpha-amylase activity"/>
    <property type="evidence" value="ECO:0007669"/>
    <property type="project" value="TreeGrafter"/>
</dbReference>
<evidence type="ECO:0000256" key="3">
    <source>
        <dbReference type="SAM" id="MobiDB-lite"/>
    </source>
</evidence>
<evidence type="ECO:0000256" key="2">
    <source>
        <dbReference type="ARBA" id="ARBA00023180"/>
    </source>
</evidence>
<gene>
    <name evidence="5" type="ORF">SAMN04324258_2584</name>
</gene>
<proteinExistence type="inferred from homology"/>
<accession>A0A1T5KY64</accession>
<protein>
    <submittedName>
        <fullName evidence="5">Alpha-glucosidase</fullName>
    </submittedName>
</protein>
<feature type="domain" description="Glycosyl hydrolase family 13 catalytic" evidence="4">
    <location>
        <begin position="45"/>
        <end position="474"/>
    </location>
</feature>
<dbReference type="InterPro" id="IPR045857">
    <property type="entry name" value="O16G_dom_2"/>
</dbReference>
<keyword evidence="6" id="KW-1185">Reference proteome</keyword>
<dbReference type="Pfam" id="PF00128">
    <property type="entry name" value="Alpha-amylase"/>
    <property type="match status" value="1"/>
</dbReference>